<keyword evidence="3" id="KW-1185">Reference proteome</keyword>
<feature type="non-terminal residue" evidence="2">
    <location>
        <position position="1"/>
    </location>
</feature>
<gene>
    <name evidence="2" type="ORF">PENTCL1PPCAC_19302</name>
</gene>
<accession>A0AAV5TSI0</accession>
<dbReference type="EMBL" id="BTSX01000004">
    <property type="protein sequence ID" value="GMS97127.1"/>
    <property type="molecule type" value="Genomic_DNA"/>
</dbReference>
<keyword evidence="1" id="KW-0812">Transmembrane</keyword>
<name>A0AAV5TSI0_9BILA</name>
<feature type="non-terminal residue" evidence="2">
    <location>
        <position position="98"/>
    </location>
</feature>
<keyword evidence="1" id="KW-1133">Transmembrane helix</keyword>
<feature type="transmembrane region" description="Helical" evidence="1">
    <location>
        <begin position="71"/>
        <end position="95"/>
    </location>
</feature>
<evidence type="ECO:0000256" key="1">
    <source>
        <dbReference type="SAM" id="Phobius"/>
    </source>
</evidence>
<evidence type="ECO:0000313" key="2">
    <source>
        <dbReference type="EMBL" id="GMS97127.1"/>
    </source>
</evidence>
<organism evidence="2 3">
    <name type="scientific">Pristionchus entomophagus</name>
    <dbReference type="NCBI Taxonomy" id="358040"/>
    <lineage>
        <taxon>Eukaryota</taxon>
        <taxon>Metazoa</taxon>
        <taxon>Ecdysozoa</taxon>
        <taxon>Nematoda</taxon>
        <taxon>Chromadorea</taxon>
        <taxon>Rhabditida</taxon>
        <taxon>Rhabditina</taxon>
        <taxon>Diplogasteromorpha</taxon>
        <taxon>Diplogasteroidea</taxon>
        <taxon>Neodiplogasteridae</taxon>
        <taxon>Pristionchus</taxon>
    </lineage>
</organism>
<feature type="transmembrane region" description="Helical" evidence="1">
    <location>
        <begin position="6"/>
        <end position="30"/>
    </location>
</feature>
<comment type="caution">
    <text evidence="2">The sequence shown here is derived from an EMBL/GenBank/DDBJ whole genome shotgun (WGS) entry which is preliminary data.</text>
</comment>
<evidence type="ECO:0000313" key="3">
    <source>
        <dbReference type="Proteomes" id="UP001432027"/>
    </source>
</evidence>
<dbReference type="AlphaFoldDB" id="A0AAV5TSI0"/>
<keyword evidence="1" id="KW-0472">Membrane</keyword>
<dbReference type="Proteomes" id="UP001432027">
    <property type="component" value="Unassembled WGS sequence"/>
</dbReference>
<dbReference type="Pfam" id="PF10327">
    <property type="entry name" value="7TM_GPCR_Sri"/>
    <property type="match status" value="1"/>
</dbReference>
<dbReference type="InterPro" id="IPR019429">
    <property type="entry name" value="7TM_GPCR_serpentine_rcpt_Sri"/>
</dbReference>
<sequence>STVEKMMIYSFYVVGSISLVFNSTTLWIILRENAALTREIKLLTVLQQVSCLSSNAFFGLLDIPFFYPAQGGGYCMGLFCPYIPYQVLMIIVVFLNMS</sequence>
<evidence type="ECO:0008006" key="4">
    <source>
        <dbReference type="Google" id="ProtNLM"/>
    </source>
</evidence>
<proteinExistence type="predicted"/>
<protein>
    <recommendedName>
        <fullName evidence="4">G protein-coupled receptor</fullName>
    </recommendedName>
</protein>
<reference evidence="2" key="1">
    <citation type="submission" date="2023-10" db="EMBL/GenBank/DDBJ databases">
        <title>Genome assembly of Pristionchus species.</title>
        <authorList>
            <person name="Yoshida K."/>
            <person name="Sommer R.J."/>
        </authorList>
    </citation>
    <scope>NUCLEOTIDE SEQUENCE</scope>
    <source>
        <strain evidence="2">RS0144</strain>
    </source>
</reference>